<evidence type="ECO:0000313" key="17">
    <source>
        <dbReference type="EMBL" id="KAK1266844.1"/>
    </source>
</evidence>
<evidence type="ECO:0000256" key="9">
    <source>
        <dbReference type="ARBA" id="ARBA00022822"/>
    </source>
</evidence>
<gene>
    <name evidence="17" type="ORF">QJS04_geneDACA019363</name>
</gene>
<keyword evidence="7" id="KW-0699">rRNA-binding</keyword>
<dbReference type="HAMAP" id="MF_00135">
    <property type="entry name" value="PRAI"/>
    <property type="match status" value="1"/>
</dbReference>
<dbReference type="InterPro" id="IPR011331">
    <property type="entry name" value="Ribosomal_eL37/eL43"/>
</dbReference>
<dbReference type="CDD" id="cd00405">
    <property type="entry name" value="PRAI"/>
    <property type="match status" value="1"/>
</dbReference>
<dbReference type="EMBL" id="JAUJYN010000007">
    <property type="protein sequence ID" value="KAK1266844.1"/>
    <property type="molecule type" value="Genomic_DNA"/>
</dbReference>
<keyword evidence="6" id="KW-0479">Metal-binding</keyword>
<sequence length="356" mass="38448">MAMTSVKISPSGLAVMQQNGLLKRSLHLQSSSIIAVRASMASQSVESSTTKEDLKKSHPVVKMCGITSARDAALAAEAGANLIGMILWPGSKCSVSHPVAKEIAKVAREYGAEPVGVFVDDDANMILRASDACDLELVQLHGGASRETLPVLLKQSRVIYVLHADENGKLLNHIGVDECSKVDWILVDSAKGGSGKGFNWKKFKTPTVRSKCGWLLAGGLNAENVCKAAATLRPEGVDVSSGICGPNGIEKDPHKISLFMSMGKGTGSFGKRRNKTHTLCVRCGRRSFHLQKSRCAACGYPAARTRKYNWSVKAIRRKTTGTGRMRYLRHLPRRFKSNFREGTEAAPRRKATAASA</sequence>
<dbReference type="FunFam" id="2.20.25.30:FF:000001">
    <property type="entry name" value="Ribosomal protein L37"/>
    <property type="match status" value="1"/>
</dbReference>
<dbReference type="GO" id="GO:0006412">
    <property type="term" value="P:translation"/>
    <property type="evidence" value="ECO:0007669"/>
    <property type="project" value="InterPro"/>
</dbReference>
<dbReference type="PANTHER" id="PTHR42894">
    <property type="entry name" value="N-(5'-PHOSPHORIBOSYL)ANTHRANILATE ISOMERASE"/>
    <property type="match status" value="1"/>
</dbReference>
<dbReference type="InterPro" id="IPR011332">
    <property type="entry name" value="Ribosomal_zn-bd"/>
</dbReference>
<evidence type="ECO:0000256" key="4">
    <source>
        <dbReference type="ARBA" id="ARBA00012572"/>
    </source>
</evidence>
<evidence type="ECO:0000256" key="2">
    <source>
        <dbReference type="ARBA" id="ARBA00007571"/>
    </source>
</evidence>
<dbReference type="Gene3D" id="2.20.25.30">
    <property type="match status" value="1"/>
</dbReference>
<dbReference type="HAMAP" id="MF_00547">
    <property type="entry name" value="Ribosomal_eL37"/>
    <property type="match status" value="1"/>
</dbReference>
<dbReference type="FunFam" id="3.20.20.70:FF:000075">
    <property type="entry name" value="Tryptophan biosynthesis protein TRP1"/>
    <property type="match status" value="1"/>
</dbReference>
<dbReference type="InterPro" id="IPR001569">
    <property type="entry name" value="Ribosomal_eL37"/>
</dbReference>
<dbReference type="SUPFAM" id="SSF57829">
    <property type="entry name" value="Zn-binding ribosomal proteins"/>
    <property type="match status" value="1"/>
</dbReference>
<evidence type="ECO:0000313" key="18">
    <source>
        <dbReference type="Proteomes" id="UP001179952"/>
    </source>
</evidence>
<dbReference type="InterPro" id="IPR001240">
    <property type="entry name" value="PRAI_dom"/>
</dbReference>
<evidence type="ECO:0000256" key="10">
    <source>
        <dbReference type="ARBA" id="ARBA00022833"/>
    </source>
</evidence>
<dbReference type="Proteomes" id="UP001179952">
    <property type="component" value="Unassembled WGS sequence"/>
</dbReference>
<dbReference type="EC" id="5.3.1.24" evidence="4"/>
<dbReference type="SUPFAM" id="SSF51366">
    <property type="entry name" value="Ribulose-phoshate binding barrel"/>
    <property type="match status" value="1"/>
</dbReference>
<accession>A0AAV9ARN1</accession>
<dbReference type="GO" id="GO:0005840">
    <property type="term" value="C:ribosome"/>
    <property type="evidence" value="ECO:0007669"/>
    <property type="project" value="UniProtKB-KW"/>
</dbReference>
<dbReference type="InterPro" id="IPR013785">
    <property type="entry name" value="Aldolase_TIM"/>
</dbReference>
<keyword evidence="13" id="KW-0057">Aromatic amino acid biosynthesis</keyword>
<evidence type="ECO:0000256" key="15">
    <source>
        <dbReference type="ARBA" id="ARBA00023274"/>
    </source>
</evidence>
<keyword evidence="5" id="KW-0028">Amino-acid biosynthesis</keyword>
<keyword evidence="18" id="KW-1185">Reference proteome</keyword>
<dbReference type="PANTHER" id="PTHR42894:SF1">
    <property type="entry name" value="N-(5'-PHOSPHORIBOSYL)ANTHRANILATE ISOMERASE"/>
    <property type="match status" value="1"/>
</dbReference>
<evidence type="ECO:0000259" key="16">
    <source>
        <dbReference type="Pfam" id="PF00697"/>
    </source>
</evidence>
<dbReference type="Pfam" id="PF01907">
    <property type="entry name" value="Ribosomal_L37e"/>
    <property type="match status" value="1"/>
</dbReference>
<evidence type="ECO:0000256" key="11">
    <source>
        <dbReference type="ARBA" id="ARBA00022884"/>
    </source>
</evidence>
<dbReference type="InterPro" id="IPR011060">
    <property type="entry name" value="RibuloseP-bd_barrel"/>
</dbReference>
<evidence type="ECO:0000256" key="7">
    <source>
        <dbReference type="ARBA" id="ARBA00022730"/>
    </source>
</evidence>
<dbReference type="GO" id="GO:0008270">
    <property type="term" value="F:zinc ion binding"/>
    <property type="evidence" value="ECO:0007669"/>
    <property type="project" value="UniProtKB-KW"/>
</dbReference>
<keyword evidence="14" id="KW-0413">Isomerase</keyword>
<evidence type="ECO:0000256" key="8">
    <source>
        <dbReference type="ARBA" id="ARBA00022771"/>
    </source>
</evidence>
<keyword evidence="11" id="KW-0694">RNA-binding</keyword>
<dbReference type="GO" id="GO:0019843">
    <property type="term" value="F:rRNA binding"/>
    <property type="evidence" value="ECO:0007669"/>
    <property type="project" value="UniProtKB-KW"/>
</dbReference>
<dbReference type="Pfam" id="PF00697">
    <property type="entry name" value="PRAI"/>
    <property type="match status" value="1"/>
</dbReference>
<organism evidence="17 18">
    <name type="scientific">Acorus gramineus</name>
    <name type="common">Dwarf sweet flag</name>
    <dbReference type="NCBI Taxonomy" id="55184"/>
    <lineage>
        <taxon>Eukaryota</taxon>
        <taxon>Viridiplantae</taxon>
        <taxon>Streptophyta</taxon>
        <taxon>Embryophyta</taxon>
        <taxon>Tracheophyta</taxon>
        <taxon>Spermatophyta</taxon>
        <taxon>Magnoliopsida</taxon>
        <taxon>Liliopsida</taxon>
        <taxon>Acoraceae</taxon>
        <taxon>Acorus</taxon>
    </lineage>
</organism>
<dbReference type="AlphaFoldDB" id="A0AAV9ARN1"/>
<keyword evidence="8" id="KW-0863">Zinc-finger</keyword>
<evidence type="ECO:0000256" key="6">
    <source>
        <dbReference type="ARBA" id="ARBA00022723"/>
    </source>
</evidence>
<keyword evidence="15" id="KW-0687">Ribonucleoprotein</keyword>
<dbReference type="InterPro" id="IPR018267">
    <property type="entry name" value="Ribosomal_eL37_CS"/>
</dbReference>
<dbReference type="InterPro" id="IPR044643">
    <property type="entry name" value="TrpF_fam"/>
</dbReference>
<dbReference type="GO" id="GO:0003735">
    <property type="term" value="F:structural constituent of ribosome"/>
    <property type="evidence" value="ECO:0007669"/>
    <property type="project" value="InterPro"/>
</dbReference>
<keyword evidence="10" id="KW-0862">Zinc</keyword>
<dbReference type="GO" id="GO:1990904">
    <property type="term" value="C:ribonucleoprotein complex"/>
    <property type="evidence" value="ECO:0007669"/>
    <property type="project" value="UniProtKB-KW"/>
</dbReference>
<dbReference type="Gene3D" id="3.20.20.70">
    <property type="entry name" value="Aldolase class I"/>
    <property type="match status" value="1"/>
</dbReference>
<proteinExistence type="inferred from homology"/>
<dbReference type="PROSITE" id="PS01077">
    <property type="entry name" value="RIBOSOMAL_L37E"/>
    <property type="match status" value="1"/>
</dbReference>
<comment type="similarity">
    <text evidence="3">Belongs to the eukaryotic ribosomal protein eL37 family.</text>
</comment>
<feature type="domain" description="N-(5'phosphoribosyl) anthranilate isomerase (PRAI)" evidence="16">
    <location>
        <begin position="61"/>
        <end position="260"/>
    </location>
</feature>
<evidence type="ECO:0000256" key="12">
    <source>
        <dbReference type="ARBA" id="ARBA00022980"/>
    </source>
</evidence>
<dbReference type="GO" id="GO:0000162">
    <property type="term" value="P:L-tryptophan biosynthetic process"/>
    <property type="evidence" value="ECO:0007669"/>
    <property type="project" value="UniProtKB-KW"/>
</dbReference>
<dbReference type="GO" id="GO:0004640">
    <property type="term" value="F:phosphoribosylanthranilate isomerase activity"/>
    <property type="evidence" value="ECO:0007669"/>
    <property type="project" value="UniProtKB-EC"/>
</dbReference>
<evidence type="ECO:0000256" key="14">
    <source>
        <dbReference type="ARBA" id="ARBA00023235"/>
    </source>
</evidence>
<protein>
    <recommendedName>
        <fullName evidence="4">phosphoribosylanthranilate isomerase</fullName>
        <ecNumber evidence="4">5.3.1.24</ecNumber>
    </recommendedName>
</protein>
<keyword evidence="9" id="KW-0822">Tryptophan biosynthesis</keyword>
<evidence type="ECO:0000256" key="1">
    <source>
        <dbReference type="ARBA" id="ARBA00004664"/>
    </source>
</evidence>
<keyword evidence="12" id="KW-0689">Ribosomal protein</keyword>
<comment type="pathway">
    <text evidence="1">Amino-acid biosynthesis; L-tryptophan biosynthesis; L-tryptophan from chorismate: step 3/5.</text>
</comment>
<evidence type="ECO:0000256" key="3">
    <source>
        <dbReference type="ARBA" id="ARBA00009805"/>
    </source>
</evidence>
<reference evidence="17" key="1">
    <citation type="journal article" date="2023" name="Nat. Commun.">
        <title>Diploid and tetraploid genomes of Acorus and the evolution of monocots.</title>
        <authorList>
            <person name="Ma L."/>
            <person name="Liu K.W."/>
            <person name="Li Z."/>
            <person name="Hsiao Y.Y."/>
            <person name="Qi Y."/>
            <person name="Fu T."/>
            <person name="Tang G.D."/>
            <person name="Zhang D."/>
            <person name="Sun W.H."/>
            <person name="Liu D.K."/>
            <person name="Li Y."/>
            <person name="Chen G.Z."/>
            <person name="Liu X.D."/>
            <person name="Liao X.Y."/>
            <person name="Jiang Y.T."/>
            <person name="Yu X."/>
            <person name="Hao Y."/>
            <person name="Huang J."/>
            <person name="Zhao X.W."/>
            <person name="Ke S."/>
            <person name="Chen Y.Y."/>
            <person name="Wu W.L."/>
            <person name="Hsu J.L."/>
            <person name="Lin Y.F."/>
            <person name="Huang M.D."/>
            <person name="Li C.Y."/>
            <person name="Huang L."/>
            <person name="Wang Z.W."/>
            <person name="Zhao X."/>
            <person name="Zhong W.Y."/>
            <person name="Peng D.H."/>
            <person name="Ahmad S."/>
            <person name="Lan S."/>
            <person name="Zhang J.S."/>
            <person name="Tsai W.C."/>
            <person name="Van de Peer Y."/>
            <person name="Liu Z.J."/>
        </authorList>
    </citation>
    <scope>NUCLEOTIDE SEQUENCE</scope>
    <source>
        <strain evidence="17">SCP</strain>
    </source>
</reference>
<comment type="similarity">
    <text evidence="2">Belongs to the TrpF family.</text>
</comment>
<comment type="caution">
    <text evidence="17">The sequence shown here is derived from an EMBL/GenBank/DDBJ whole genome shotgun (WGS) entry which is preliminary data.</text>
</comment>
<evidence type="ECO:0000256" key="5">
    <source>
        <dbReference type="ARBA" id="ARBA00022605"/>
    </source>
</evidence>
<name>A0AAV9ARN1_ACOGR</name>
<reference evidence="17" key="2">
    <citation type="submission" date="2023-06" db="EMBL/GenBank/DDBJ databases">
        <authorList>
            <person name="Ma L."/>
            <person name="Liu K.-W."/>
            <person name="Li Z."/>
            <person name="Hsiao Y.-Y."/>
            <person name="Qi Y."/>
            <person name="Fu T."/>
            <person name="Tang G."/>
            <person name="Zhang D."/>
            <person name="Sun W.-H."/>
            <person name="Liu D.-K."/>
            <person name="Li Y."/>
            <person name="Chen G.-Z."/>
            <person name="Liu X.-D."/>
            <person name="Liao X.-Y."/>
            <person name="Jiang Y.-T."/>
            <person name="Yu X."/>
            <person name="Hao Y."/>
            <person name="Huang J."/>
            <person name="Zhao X.-W."/>
            <person name="Ke S."/>
            <person name="Chen Y.-Y."/>
            <person name="Wu W.-L."/>
            <person name="Hsu J.-L."/>
            <person name="Lin Y.-F."/>
            <person name="Huang M.-D."/>
            <person name="Li C.-Y."/>
            <person name="Huang L."/>
            <person name="Wang Z.-W."/>
            <person name="Zhao X."/>
            <person name="Zhong W.-Y."/>
            <person name="Peng D.-H."/>
            <person name="Ahmad S."/>
            <person name="Lan S."/>
            <person name="Zhang J.-S."/>
            <person name="Tsai W.-C."/>
            <person name="Van De Peer Y."/>
            <person name="Liu Z.-J."/>
        </authorList>
    </citation>
    <scope>NUCLEOTIDE SEQUENCE</scope>
    <source>
        <strain evidence="17">SCP</strain>
        <tissue evidence="17">Leaves</tissue>
    </source>
</reference>
<evidence type="ECO:0000256" key="13">
    <source>
        <dbReference type="ARBA" id="ARBA00023141"/>
    </source>
</evidence>